<dbReference type="Pfam" id="PF00535">
    <property type="entry name" value="Glycos_transf_2"/>
    <property type="match status" value="1"/>
</dbReference>
<dbReference type="InterPro" id="IPR029044">
    <property type="entry name" value="Nucleotide-diphossugar_trans"/>
</dbReference>
<dbReference type="SUPFAM" id="SSF53448">
    <property type="entry name" value="Nucleotide-diphospho-sugar transferases"/>
    <property type="match status" value="1"/>
</dbReference>
<comment type="caution">
    <text evidence="2">The sequence shown here is derived from an EMBL/GenBank/DDBJ whole genome shotgun (WGS) entry which is preliminary data.</text>
</comment>
<accession>A0ABD6CF51</accession>
<evidence type="ECO:0000313" key="2">
    <source>
        <dbReference type="EMBL" id="MFD1588932.1"/>
    </source>
</evidence>
<dbReference type="RefSeq" id="WP_247378585.1">
    <property type="nucleotide sequence ID" value="NZ_JALLGV010000005.1"/>
</dbReference>
<proteinExistence type="predicted"/>
<evidence type="ECO:0000259" key="1">
    <source>
        <dbReference type="Pfam" id="PF00535"/>
    </source>
</evidence>
<dbReference type="InterPro" id="IPR050256">
    <property type="entry name" value="Glycosyltransferase_2"/>
</dbReference>
<dbReference type="Proteomes" id="UP001597119">
    <property type="component" value="Unassembled WGS sequence"/>
</dbReference>
<keyword evidence="3" id="KW-1185">Reference proteome</keyword>
<dbReference type="AlphaFoldDB" id="A0ABD6CF51"/>
<gene>
    <name evidence="2" type="ORF">ACFR9U_18290</name>
</gene>
<dbReference type="CDD" id="cd04179">
    <property type="entry name" value="DPM_DPG-synthase_like"/>
    <property type="match status" value="1"/>
</dbReference>
<dbReference type="InterPro" id="IPR001173">
    <property type="entry name" value="Glyco_trans_2-like"/>
</dbReference>
<sequence>MTGFTVVVPAYNEAGRIGRTVDELVEEYGYSVLVVDDGSSDATAEAARSAGATVIEQPTNKGYIAALKRGFREASAEIVVTFDADGEHQPADVERLVAPIANDELDLVLGARTTIPRPSERLLNRLARLRVDVTDSGTGFRALRRSLAVDLELDTACTCGTLVLEAAANGARIGEVHSETRSVQKPRGIAWKHGRQFFHVLAHLVNTRTW</sequence>
<feature type="domain" description="Glycosyltransferase 2-like" evidence="1">
    <location>
        <begin position="5"/>
        <end position="118"/>
    </location>
</feature>
<name>A0ABD6CF51_9EURY</name>
<protein>
    <submittedName>
        <fullName evidence="2">Glycosyltransferase family 2 protein</fullName>
    </submittedName>
</protein>
<organism evidence="2 3">
    <name type="scientific">Halorientalis brevis</name>
    <dbReference type="NCBI Taxonomy" id="1126241"/>
    <lineage>
        <taxon>Archaea</taxon>
        <taxon>Methanobacteriati</taxon>
        <taxon>Methanobacteriota</taxon>
        <taxon>Stenosarchaea group</taxon>
        <taxon>Halobacteria</taxon>
        <taxon>Halobacteriales</taxon>
        <taxon>Haloarculaceae</taxon>
        <taxon>Halorientalis</taxon>
    </lineage>
</organism>
<dbReference type="EMBL" id="JBHUDJ010000014">
    <property type="protein sequence ID" value="MFD1588932.1"/>
    <property type="molecule type" value="Genomic_DNA"/>
</dbReference>
<dbReference type="Gene3D" id="3.90.550.10">
    <property type="entry name" value="Spore Coat Polysaccharide Biosynthesis Protein SpsA, Chain A"/>
    <property type="match status" value="1"/>
</dbReference>
<reference evidence="2 3" key="1">
    <citation type="journal article" date="2019" name="Int. J. Syst. Evol. Microbiol.">
        <title>The Global Catalogue of Microorganisms (GCM) 10K type strain sequencing project: providing services to taxonomists for standard genome sequencing and annotation.</title>
        <authorList>
            <consortium name="The Broad Institute Genomics Platform"/>
            <consortium name="The Broad Institute Genome Sequencing Center for Infectious Disease"/>
            <person name="Wu L."/>
            <person name="Ma J."/>
        </authorList>
    </citation>
    <scope>NUCLEOTIDE SEQUENCE [LARGE SCALE GENOMIC DNA]</scope>
    <source>
        <strain evidence="2 3">CGMCC 1.12125</strain>
    </source>
</reference>
<evidence type="ECO:0000313" key="3">
    <source>
        <dbReference type="Proteomes" id="UP001597119"/>
    </source>
</evidence>
<dbReference type="PANTHER" id="PTHR48090">
    <property type="entry name" value="UNDECAPRENYL-PHOSPHATE 4-DEOXY-4-FORMAMIDO-L-ARABINOSE TRANSFERASE-RELATED"/>
    <property type="match status" value="1"/>
</dbReference>
<dbReference type="PANTHER" id="PTHR48090:SF7">
    <property type="entry name" value="RFBJ PROTEIN"/>
    <property type="match status" value="1"/>
</dbReference>